<evidence type="ECO:0000313" key="2">
    <source>
        <dbReference type="EMBL" id="MCA9382519.1"/>
    </source>
</evidence>
<dbReference type="AlphaFoldDB" id="A0A955L3X0"/>
<name>A0A955L3X0_9BACT</name>
<reference evidence="2" key="2">
    <citation type="journal article" date="2021" name="Microbiome">
        <title>Successional dynamics and alternative stable states in a saline activated sludge microbial community over 9 years.</title>
        <authorList>
            <person name="Wang Y."/>
            <person name="Ye J."/>
            <person name="Ju F."/>
            <person name="Liu L."/>
            <person name="Boyd J.A."/>
            <person name="Deng Y."/>
            <person name="Parks D.H."/>
            <person name="Jiang X."/>
            <person name="Yin X."/>
            <person name="Woodcroft B.J."/>
            <person name="Tyson G.W."/>
            <person name="Hugenholtz P."/>
            <person name="Polz M.F."/>
            <person name="Zhang T."/>
        </authorList>
    </citation>
    <scope>NUCLEOTIDE SEQUENCE</scope>
    <source>
        <strain evidence="2">HKST-UBA10</strain>
    </source>
</reference>
<dbReference type="SMART" id="SM00881">
    <property type="entry name" value="CoA_binding"/>
    <property type="match status" value="1"/>
</dbReference>
<evidence type="ECO:0000313" key="3">
    <source>
        <dbReference type="Proteomes" id="UP000782843"/>
    </source>
</evidence>
<dbReference type="SUPFAM" id="SSF51735">
    <property type="entry name" value="NAD(P)-binding Rossmann-fold domains"/>
    <property type="match status" value="1"/>
</dbReference>
<dbReference type="InterPro" id="IPR003781">
    <property type="entry name" value="CoA-bd"/>
</dbReference>
<organism evidence="2 3">
    <name type="scientific">Candidatus Dojkabacteria bacterium</name>
    <dbReference type="NCBI Taxonomy" id="2099670"/>
    <lineage>
        <taxon>Bacteria</taxon>
        <taxon>Candidatus Dojkabacteria</taxon>
    </lineage>
</organism>
<gene>
    <name evidence="2" type="ORF">KC660_03880</name>
</gene>
<proteinExistence type="predicted"/>
<protein>
    <submittedName>
        <fullName evidence="2">CoA-binding protein</fullName>
    </submittedName>
</protein>
<sequence>MRIDLNTKIAIVGASNNPEKYGYEVYKDLKENGFNVIPVNIHEQEIQNDKAYNYLKDYPEKIDLIVLVIPPDQGLNVLSQALAMQIKKVWFQPGSESEDLIKFTKEHDFEYVANACIMVERRKWPK</sequence>
<evidence type="ECO:0000259" key="1">
    <source>
        <dbReference type="SMART" id="SM00881"/>
    </source>
</evidence>
<dbReference type="PANTHER" id="PTHR33303:SF2">
    <property type="entry name" value="COA-BINDING DOMAIN-CONTAINING PROTEIN"/>
    <property type="match status" value="1"/>
</dbReference>
<dbReference type="PANTHER" id="PTHR33303">
    <property type="entry name" value="CYTOPLASMIC PROTEIN-RELATED"/>
    <property type="match status" value="1"/>
</dbReference>
<dbReference type="Pfam" id="PF13380">
    <property type="entry name" value="CoA_binding_2"/>
    <property type="match status" value="1"/>
</dbReference>
<dbReference type="InterPro" id="IPR036291">
    <property type="entry name" value="NAD(P)-bd_dom_sf"/>
</dbReference>
<feature type="domain" description="CoA-binding" evidence="1">
    <location>
        <begin position="2"/>
        <end position="95"/>
    </location>
</feature>
<dbReference type="Proteomes" id="UP000782843">
    <property type="component" value="Unassembled WGS sequence"/>
</dbReference>
<accession>A0A955L3X0</accession>
<reference evidence="2" key="1">
    <citation type="submission" date="2020-04" db="EMBL/GenBank/DDBJ databases">
        <authorList>
            <person name="Zhang T."/>
        </authorList>
    </citation>
    <scope>NUCLEOTIDE SEQUENCE</scope>
    <source>
        <strain evidence="2">HKST-UBA10</strain>
    </source>
</reference>
<dbReference type="EMBL" id="JAGQLG010000155">
    <property type="protein sequence ID" value="MCA9382519.1"/>
    <property type="molecule type" value="Genomic_DNA"/>
</dbReference>
<dbReference type="Gene3D" id="3.40.50.720">
    <property type="entry name" value="NAD(P)-binding Rossmann-like Domain"/>
    <property type="match status" value="1"/>
</dbReference>
<comment type="caution">
    <text evidence="2">The sequence shown here is derived from an EMBL/GenBank/DDBJ whole genome shotgun (WGS) entry which is preliminary data.</text>
</comment>